<dbReference type="Proteomes" id="UP000235388">
    <property type="component" value="Unassembled WGS sequence"/>
</dbReference>
<protein>
    <submittedName>
        <fullName evidence="1">Uncharacterized protein</fullName>
    </submittedName>
</protein>
<keyword evidence="2" id="KW-1185">Reference proteome</keyword>
<dbReference type="AlphaFoldDB" id="A0A2N5SEX1"/>
<evidence type="ECO:0000313" key="2">
    <source>
        <dbReference type="Proteomes" id="UP000235388"/>
    </source>
</evidence>
<name>A0A2N5SEX1_9BASI</name>
<sequence length="78" mass="8792">MRRRDSNPAGWNWRVIEVGQCEAWPTQHGHLAPRTLQPPAALRQLNMIGQTRLNGQHALWLDSACPRSLVEHGCLSIS</sequence>
<comment type="caution">
    <text evidence="1">The sequence shown here is derived from an EMBL/GenBank/DDBJ whole genome shotgun (WGS) entry which is preliminary data.</text>
</comment>
<organism evidence="1 2">
    <name type="scientific">Puccinia coronata f. sp. avenae</name>
    <dbReference type="NCBI Taxonomy" id="200324"/>
    <lineage>
        <taxon>Eukaryota</taxon>
        <taxon>Fungi</taxon>
        <taxon>Dikarya</taxon>
        <taxon>Basidiomycota</taxon>
        <taxon>Pucciniomycotina</taxon>
        <taxon>Pucciniomycetes</taxon>
        <taxon>Pucciniales</taxon>
        <taxon>Pucciniaceae</taxon>
        <taxon>Puccinia</taxon>
    </lineage>
</organism>
<reference evidence="1 2" key="1">
    <citation type="submission" date="2017-11" db="EMBL/GenBank/DDBJ databases">
        <title>De novo assembly and phasing of dikaryotic genomes from two isolates of Puccinia coronata f. sp. avenae, the causal agent of oat crown rust.</title>
        <authorList>
            <person name="Miller M.E."/>
            <person name="Zhang Y."/>
            <person name="Omidvar V."/>
            <person name="Sperschneider J."/>
            <person name="Schwessinger B."/>
            <person name="Raley C."/>
            <person name="Palmer J.M."/>
            <person name="Garnica D."/>
            <person name="Upadhyaya N."/>
            <person name="Rathjen J."/>
            <person name="Taylor J.M."/>
            <person name="Park R.F."/>
            <person name="Dodds P.N."/>
            <person name="Hirsch C.D."/>
            <person name="Kianian S.F."/>
            <person name="Figueroa M."/>
        </authorList>
    </citation>
    <scope>NUCLEOTIDE SEQUENCE [LARGE SCALE GENOMIC DNA]</scope>
    <source>
        <strain evidence="1">12NC29</strain>
    </source>
</reference>
<proteinExistence type="predicted"/>
<accession>A0A2N5SEX1</accession>
<dbReference type="EMBL" id="PGCJ01001007">
    <property type="protein sequence ID" value="PLW11754.1"/>
    <property type="molecule type" value="Genomic_DNA"/>
</dbReference>
<evidence type="ECO:0000313" key="1">
    <source>
        <dbReference type="EMBL" id="PLW11754.1"/>
    </source>
</evidence>
<gene>
    <name evidence="1" type="ORF">PCANC_21179</name>
</gene>